<feature type="transmembrane region" description="Helical" evidence="13">
    <location>
        <begin position="44"/>
        <end position="69"/>
    </location>
</feature>
<dbReference type="PANTHER" id="PTHR26451:SF889">
    <property type="entry name" value="OLFACTORY RECEPTOR 2A12-LIKE"/>
    <property type="match status" value="1"/>
</dbReference>
<keyword evidence="2" id="KW-1003">Cell membrane</keyword>
<evidence type="ECO:0000313" key="15">
    <source>
        <dbReference type="Ensembl" id="ENSCSEP00000032365.1"/>
    </source>
</evidence>
<feature type="transmembrane region" description="Helical" evidence="13">
    <location>
        <begin position="263"/>
        <end position="284"/>
    </location>
</feature>
<reference evidence="15 16" key="1">
    <citation type="journal article" date="2014" name="Nat. Genet.">
        <title>Whole-genome sequence of a flatfish provides insights into ZW sex chromosome evolution and adaptation to a benthic lifestyle.</title>
        <authorList>
            <person name="Chen S."/>
            <person name="Zhang G."/>
            <person name="Shao C."/>
            <person name="Huang Q."/>
            <person name="Liu G."/>
            <person name="Zhang P."/>
            <person name="Song W."/>
            <person name="An N."/>
            <person name="Chalopin D."/>
            <person name="Volff J.N."/>
            <person name="Hong Y."/>
            <person name="Li Q."/>
            <person name="Sha Z."/>
            <person name="Zhou H."/>
            <person name="Xie M."/>
            <person name="Yu Q."/>
            <person name="Liu Y."/>
            <person name="Xiang H."/>
            <person name="Wang N."/>
            <person name="Wu K."/>
            <person name="Yang C."/>
            <person name="Zhou Q."/>
            <person name="Liao X."/>
            <person name="Yang L."/>
            <person name="Hu Q."/>
            <person name="Zhang J."/>
            <person name="Meng L."/>
            <person name="Jin L."/>
            <person name="Tian Y."/>
            <person name="Lian J."/>
            <person name="Yang J."/>
            <person name="Miao G."/>
            <person name="Liu S."/>
            <person name="Liang Z."/>
            <person name="Yan F."/>
            <person name="Li Y."/>
            <person name="Sun B."/>
            <person name="Zhang H."/>
            <person name="Zhang J."/>
            <person name="Zhu Y."/>
            <person name="Du M."/>
            <person name="Zhao Y."/>
            <person name="Schartl M."/>
            <person name="Tang Q."/>
            <person name="Wang J."/>
        </authorList>
    </citation>
    <scope>NUCLEOTIDE SEQUENCE</scope>
</reference>
<evidence type="ECO:0000256" key="7">
    <source>
        <dbReference type="ARBA" id="ARBA00023040"/>
    </source>
</evidence>
<dbReference type="GO" id="GO:0004930">
    <property type="term" value="F:G protein-coupled receptor activity"/>
    <property type="evidence" value="ECO:0007669"/>
    <property type="project" value="UniProtKB-KW"/>
</dbReference>
<dbReference type="Pfam" id="PF13853">
    <property type="entry name" value="7tm_4"/>
    <property type="match status" value="1"/>
</dbReference>
<keyword evidence="5" id="KW-0552">Olfaction</keyword>
<dbReference type="InterPro" id="IPR052921">
    <property type="entry name" value="GPCR1_Superfamily_Member"/>
</dbReference>
<dbReference type="PANTHER" id="PTHR26451">
    <property type="entry name" value="G_PROTEIN_RECEP_F1_2 DOMAIN-CONTAINING PROTEIN"/>
    <property type="match status" value="1"/>
</dbReference>
<evidence type="ECO:0000256" key="10">
    <source>
        <dbReference type="ARBA" id="ARBA00023170"/>
    </source>
</evidence>
<keyword evidence="10" id="KW-0675">Receptor</keyword>
<dbReference type="FunFam" id="1.20.1070.10:FF:000024">
    <property type="entry name" value="Olfactory receptor"/>
    <property type="match status" value="1"/>
</dbReference>
<evidence type="ECO:0000256" key="9">
    <source>
        <dbReference type="ARBA" id="ARBA00023157"/>
    </source>
</evidence>
<keyword evidence="12" id="KW-0807">Transducer</keyword>
<dbReference type="InterPro" id="IPR017452">
    <property type="entry name" value="GPCR_Rhodpsn_7TM"/>
</dbReference>
<dbReference type="GO" id="GO:0005549">
    <property type="term" value="F:odorant binding"/>
    <property type="evidence" value="ECO:0007669"/>
    <property type="project" value="TreeGrafter"/>
</dbReference>
<dbReference type="AlphaFoldDB" id="A0A3P8X537"/>
<dbReference type="PROSITE" id="PS50262">
    <property type="entry name" value="G_PROTEIN_RECEP_F1_2"/>
    <property type="match status" value="1"/>
</dbReference>
<dbReference type="SUPFAM" id="SSF81321">
    <property type="entry name" value="Family A G protein-coupled receptor-like"/>
    <property type="match status" value="1"/>
</dbReference>
<evidence type="ECO:0000256" key="6">
    <source>
        <dbReference type="ARBA" id="ARBA00022989"/>
    </source>
</evidence>
<protein>
    <submittedName>
        <fullName evidence="15">Olfactory receptor 52E4-like</fullName>
    </submittedName>
</protein>
<dbReference type="InterPro" id="IPR000725">
    <property type="entry name" value="Olfact_rcpt"/>
</dbReference>
<evidence type="ECO:0000256" key="5">
    <source>
        <dbReference type="ARBA" id="ARBA00022725"/>
    </source>
</evidence>
<keyword evidence="4 13" id="KW-0812">Transmembrane</keyword>
<feature type="transmembrane region" description="Helical" evidence="13">
    <location>
        <begin position="81"/>
        <end position="107"/>
    </location>
</feature>
<feature type="transmembrane region" description="Helical" evidence="13">
    <location>
        <begin position="221"/>
        <end position="242"/>
    </location>
</feature>
<keyword evidence="8 13" id="KW-0472">Membrane</keyword>
<keyword evidence="16" id="KW-1185">Reference proteome</keyword>
<name>A0A3P8X537_CYNSE</name>
<dbReference type="SMART" id="SM01381">
    <property type="entry name" value="7TM_GPCR_Srsx"/>
    <property type="match status" value="1"/>
</dbReference>
<evidence type="ECO:0000256" key="8">
    <source>
        <dbReference type="ARBA" id="ARBA00023136"/>
    </source>
</evidence>
<dbReference type="PRINTS" id="PR00245">
    <property type="entry name" value="OLFACTORYR"/>
</dbReference>
<dbReference type="GO" id="GO:0004984">
    <property type="term" value="F:olfactory receptor activity"/>
    <property type="evidence" value="ECO:0007669"/>
    <property type="project" value="InterPro"/>
</dbReference>
<feature type="transmembrane region" description="Helical" evidence="13">
    <location>
        <begin position="162"/>
        <end position="183"/>
    </location>
</feature>
<evidence type="ECO:0000256" key="12">
    <source>
        <dbReference type="ARBA" id="ARBA00023224"/>
    </source>
</evidence>
<dbReference type="Ensembl" id="ENSCSET00000032785.1">
    <property type="protein sequence ID" value="ENSCSEP00000032365.1"/>
    <property type="gene ID" value="ENSCSEG00000020755.1"/>
</dbReference>
<evidence type="ECO:0000256" key="4">
    <source>
        <dbReference type="ARBA" id="ARBA00022692"/>
    </source>
</evidence>
<keyword evidence="3" id="KW-0716">Sensory transduction</keyword>
<dbReference type="GO" id="GO:0005886">
    <property type="term" value="C:plasma membrane"/>
    <property type="evidence" value="ECO:0007669"/>
    <property type="project" value="UniProtKB-SubCell"/>
</dbReference>
<accession>A0A3P8X537</accession>
<feature type="domain" description="G-protein coupled receptors family 1 profile" evidence="14">
    <location>
        <begin position="62"/>
        <end position="313"/>
    </location>
</feature>
<feature type="transmembrane region" description="Helical" evidence="13">
    <location>
        <begin position="113"/>
        <end position="141"/>
    </location>
</feature>
<reference evidence="15" key="3">
    <citation type="submission" date="2025-09" db="UniProtKB">
        <authorList>
            <consortium name="Ensembl"/>
        </authorList>
    </citation>
    <scope>IDENTIFICATION</scope>
</reference>
<proteinExistence type="predicted"/>
<evidence type="ECO:0000259" key="14">
    <source>
        <dbReference type="PROSITE" id="PS50262"/>
    </source>
</evidence>
<keyword evidence="6 13" id="KW-1133">Transmembrane helix</keyword>
<keyword evidence="11" id="KW-0325">Glycoprotein</keyword>
<evidence type="ECO:0000256" key="3">
    <source>
        <dbReference type="ARBA" id="ARBA00022606"/>
    </source>
</evidence>
<organism evidence="15 16">
    <name type="scientific">Cynoglossus semilaevis</name>
    <name type="common">Tongue sole</name>
    <dbReference type="NCBI Taxonomy" id="244447"/>
    <lineage>
        <taxon>Eukaryota</taxon>
        <taxon>Metazoa</taxon>
        <taxon>Chordata</taxon>
        <taxon>Craniata</taxon>
        <taxon>Vertebrata</taxon>
        <taxon>Euteleostomi</taxon>
        <taxon>Actinopterygii</taxon>
        <taxon>Neopterygii</taxon>
        <taxon>Teleostei</taxon>
        <taxon>Neoteleostei</taxon>
        <taxon>Acanthomorphata</taxon>
        <taxon>Carangaria</taxon>
        <taxon>Pleuronectiformes</taxon>
        <taxon>Pleuronectoidei</taxon>
        <taxon>Cynoglossidae</taxon>
        <taxon>Cynoglossinae</taxon>
        <taxon>Cynoglossus</taxon>
    </lineage>
</organism>
<feature type="transmembrane region" description="Helical" evidence="13">
    <location>
        <begin position="296"/>
        <end position="316"/>
    </location>
</feature>
<dbReference type="InParanoid" id="A0A3P8X537"/>
<evidence type="ECO:0000256" key="13">
    <source>
        <dbReference type="SAM" id="Phobius"/>
    </source>
</evidence>
<dbReference type="Proteomes" id="UP000265120">
    <property type="component" value="Chromosome 19"/>
</dbReference>
<sequence>SPSLSPPPSPSLTVLLQMANASALTPLIQPIVFELEGFYVPPGYGALLFFLVLLNYAVVLFGNGVVMLVTILDQTLHRPMFVMICHLVVCDLLGSTAVLPCLMGQFLMGQKRIAYIAGIAQGFCVHTYGVAVQTLLGAMAYDRYVAVCEPLRYHTIMTPARLHACCTVAWSTAVVCITVLFGLHANTPLCGNVIQHVYCTNRGILSLACKSTPANNIYGLSMSWCISSGVFVIIAFTYIKILHSSIKHGRSDFTVRSKAFQTCATHLVVYVLFEISSTIIILTYRFPSASANIKKFLSILFIVVPPALNPIIYGLISRELRTSIIKYFSRKLTVK</sequence>
<dbReference type="Gene3D" id="1.20.1070.10">
    <property type="entry name" value="Rhodopsin 7-helix transmembrane proteins"/>
    <property type="match status" value="1"/>
</dbReference>
<evidence type="ECO:0000256" key="2">
    <source>
        <dbReference type="ARBA" id="ARBA00022475"/>
    </source>
</evidence>
<evidence type="ECO:0000256" key="1">
    <source>
        <dbReference type="ARBA" id="ARBA00004651"/>
    </source>
</evidence>
<evidence type="ECO:0000256" key="11">
    <source>
        <dbReference type="ARBA" id="ARBA00023180"/>
    </source>
</evidence>
<dbReference type="InterPro" id="IPR000276">
    <property type="entry name" value="GPCR_Rhodpsn"/>
</dbReference>
<dbReference type="GeneTree" id="ENSGT00940000162761"/>
<keyword evidence="9" id="KW-1015">Disulfide bond</keyword>
<dbReference type="PRINTS" id="PR00237">
    <property type="entry name" value="GPCRRHODOPSN"/>
</dbReference>
<comment type="subcellular location">
    <subcellularLocation>
        <location evidence="1">Cell membrane</location>
        <topology evidence="1">Multi-pass membrane protein</topology>
    </subcellularLocation>
</comment>
<evidence type="ECO:0000313" key="16">
    <source>
        <dbReference type="Proteomes" id="UP000265120"/>
    </source>
</evidence>
<reference evidence="15" key="2">
    <citation type="submission" date="2025-08" db="UniProtKB">
        <authorList>
            <consortium name="Ensembl"/>
        </authorList>
    </citation>
    <scope>IDENTIFICATION</scope>
</reference>
<keyword evidence="7" id="KW-0297">G-protein coupled receptor</keyword>